<protein>
    <recommendedName>
        <fullName evidence="1">Iminophenyl-pyruvate dimer synthase domain-containing protein</fullName>
    </recommendedName>
</protein>
<evidence type="ECO:0000313" key="2">
    <source>
        <dbReference type="EMBL" id="OLT60545.1"/>
    </source>
</evidence>
<dbReference type="AlphaFoldDB" id="A0A1U7N3N2"/>
<keyword evidence="3" id="KW-1185">Reference proteome</keyword>
<dbReference type="InterPro" id="IPR012347">
    <property type="entry name" value="Ferritin-like"/>
</dbReference>
<name>A0A1U7N3N2_9CYAN</name>
<reference evidence="2 3" key="1">
    <citation type="submission" date="2016-10" db="EMBL/GenBank/DDBJ databases">
        <title>Comparative genomics uncovers the prolific and rare metabolic potential of the cyanobacterial genus Moorea.</title>
        <authorList>
            <person name="Leao T."/>
            <person name="Castelao G."/>
            <person name="Korobeynikov A."/>
            <person name="Monroe E.A."/>
            <person name="Podell S."/>
            <person name="Glukhov E."/>
            <person name="Allen E."/>
            <person name="Gerwick W.H."/>
            <person name="Gerwick L."/>
        </authorList>
    </citation>
    <scope>NUCLEOTIDE SEQUENCE [LARGE SCALE GENOMIC DNA]</scope>
    <source>
        <strain evidence="2 3">PNG5-198</strain>
    </source>
</reference>
<dbReference type="PANTHER" id="PTHR34400:SF4">
    <property type="entry name" value="MEMBRANE PROTEIN"/>
    <property type="match status" value="1"/>
</dbReference>
<dbReference type="InterPro" id="IPR026820">
    <property type="entry name" value="VioB/RebD_dom"/>
</dbReference>
<evidence type="ECO:0000313" key="3">
    <source>
        <dbReference type="Proteomes" id="UP000186657"/>
    </source>
</evidence>
<organism evidence="2 3">
    <name type="scientific">Moorena bouillonii PNG</name>
    <dbReference type="NCBI Taxonomy" id="568701"/>
    <lineage>
        <taxon>Bacteria</taxon>
        <taxon>Bacillati</taxon>
        <taxon>Cyanobacteriota</taxon>
        <taxon>Cyanophyceae</taxon>
        <taxon>Coleofasciculales</taxon>
        <taxon>Coleofasciculaceae</taxon>
        <taxon>Moorena</taxon>
    </lineage>
</organism>
<sequence length="380" mass="43200">MANEPKYIKTVEKLHEYLKYAMQVEHSTIPPYLTALYSLKPGSNLEAFHMIRAVVVEEMLHLTLAANVFNAVGGDMTGVLTNLDFIPTYPTKLPGGIGDFIVNVGKFSPKTVETFLNIERSKEESVEQPTESISQPKEFILGEIPYLLPIFGSKTLQAEGQEEEEREELFYSIGDFYQEIIDGLMYLYKQDNALVSHTGDKQISREYYYNGSGEIVKVTDIISAIKALKVIQFQGEGSRRGTIYDDEKKLCHYYRFQQLKLGRYYVIDEKNPKNSDQPDHPTGDSFTVDWDAVYPVKENAKLSDYPQDSELYTHADEFQKAYSLFLAQIQFSLNGHPEKLVPAVGNMFRLRDLANSLIRNPIPGNEDGCHGAPIYRSDEQ</sequence>
<proteinExistence type="predicted"/>
<accession>A0A1U7N3N2</accession>
<evidence type="ECO:0000259" key="1">
    <source>
        <dbReference type="Pfam" id="PF12902"/>
    </source>
</evidence>
<comment type="caution">
    <text evidence="2">The sequence shown here is derived from an EMBL/GenBank/DDBJ whole genome shotgun (WGS) entry which is preliminary data.</text>
</comment>
<gene>
    <name evidence="2" type="ORF">BJP37_17525</name>
</gene>
<dbReference type="Gene3D" id="1.20.1260.10">
    <property type="match status" value="1"/>
</dbReference>
<dbReference type="RefSeq" id="WP_075900870.1">
    <property type="nucleotide sequence ID" value="NZ_MKZS01000001.1"/>
</dbReference>
<dbReference type="PANTHER" id="PTHR34400">
    <property type="match status" value="1"/>
</dbReference>
<dbReference type="Pfam" id="PF12902">
    <property type="entry name" value="Ferritin-like"/>
    <property type="match status" value="1"/>
</dbReference>
<dbReference type="EMBL" id="MKZS01000001">
    <property type="protein sequence ID" value="OLT60545.1"/>
    <property type="molecule type" value="Genomic_DNA"/>
</dbReference>
<feature type="domain" description="Iminophenyl-pyruvate dimer synthase" evidence="1">
    <location>
        <begin position="18"/>
        <end position="260"/>
    </location>
</feature>
<dbReference type="Proteomes" id="UP000186657">
    <property type="component" value="Unassembled WGS sequence"/>
</dbReference>